<name>A0AAX2EH75_9BACI</name>
<dbReference type="EMBL" id="FOCD01000002">
    <property type="protein sequence ID" value="SEN53719.1"/>
    <property type="molecule type" value="Genomic_DNA"/>
</dbReference>
<feature type="compositionally biased region" description="Acidic residues" evidence="1">
    <location>
        <begin position="241"/>
        <end position="250"/>
    </location>
</feature>
<organism evidence="2 3">
    <name type="scientific">Terribacillus saccharophilus</name>
    <dbReference type="NCBI Taxonomy" id="361277"/>
    <lineage>
        <taxon>Bacteria</taxon>
        <taxon>Bacillati</taxon>
        <taxon>Bacillota</taxon>
        <taxon>Bacilli</taxon>
        <taxon>Bacillales</taxon>
        <taxon>Bacillaceae</taxon>
        <taxon>Terribacillus</taxon>
    </lineage>
</organism>
<dbReference type="Proteomes" id="UP000199735">
    <property type="component" value="Unassembled WGS sequence"/>
</dbReference>
<sequence>MEQYKFKSKHSQMIVDAIVEGYREYIEHRKDRQEKMIISTAFAWTKGNFIEDKLAKECKKHGFSYRLSKAGPTWDYIQFIHGESKILFLSKNAAYFDENKFSQAVLPIEAGKGSQRRTYLHELSKINSELEFPTIDLSKHTKVEQQEQLSLFVTKSEVIEELLQFKKEFNEFHILTYQLDDAYQLSEILHYLPNPATNVAYLIEDLTDYISGADLSEEDREAVSPSSQGMERTAEQYDIGILEDLEEEEN</sequence>
<feature type="region of interest" description="Disordered" evidence="1">
    <location>
        <begin position="216"/>
        <end position="250"/>
    </location>
</feature>
<comment type="caution">
    <text evidence="2">The sequence shown here is derived from an EMBL/GenBank/DDBJ whole genome shotgun (WGS) entry which is preliminary data.</text>
</comment>
<evidence type="ECO:0000313" key="2">
    <source>
        <dbReference type="EMBL" id="SEN53719.1"/>
    </source>
</evidence>
<evidence type="ECO:0000256" key="1">
    <source>
        <dbReference type="SAM" id="MobiDB-lite"/>
    </source>
</evidence>
<evidence type="ECO:0000313" key="3">
    <source>
        <dbReference type="Proteomes" id="UP000199735"/>
    </source>
</evidence>
<accession>A0AAX2EH75</accession>
<reference evidence="2 3" key="1">
    <citation type="submission" date="2016-10" db="EMBL/GenBank/DDBJ databases">
        <authorList>
            <person name="Varghese N."/>
            <person name="Submissions S."/>
        </authorList>
    </citation>
    <scope>NUCLEOTIDE SEQUENCE [LARGE SCALE GENOMIC DNA]</scope>
    <source>
        <strain evidence="2 3">DSM 21619</strain>
    </source>
</reference>
<dbReference type="AlphaFoldDB" id="A0AAX2EH75"/>
<gene>
    <name evidence="2" type="ORF">SAMN04489762_2476</name>
</gene>
<proteinExistence type="predicted"/>
<protein>
    <submittedName>
        <fullName evidence="2">Uncharacterized protein</fullName>
    </submittedName>
</protein>
<dbReference type="RefSeq" id="WP_093880880.1">
    <property type="nucleotide sequence ID" value="NZ_FOCD01000002.1"/>
</dbReference>